<gene>
    <name evidence="1" type="ORF">F5050DRAFT_1574970</name>
</gene>
<dbReference type="EMBL" id="MU790685">
    <property type="protein sequence ID" value="KAJ3994768.1"/>
    <property type="molecule type" value="Genomic_DNA"/>
</dbReference>
<evidence type="ECO:0000313" key="2">
    <source>
        <dbReference type="Proteomes" id="UP001163828"/>
    </source>
</evidence>
<reference evidence="1" key="1">
    <citation type="submission" date="2022-08" db="EMBL/GenBank/DDBJ databases">
        <authorList>
            <consortium name="DOE Joint Genome Institute"/>
            <person name="Min B."/>
            <person name="Riley R."/>
            <person name="Sierra-Patev S."/>
            <person name="Naranjo-Ortiz M."/>
            <person name="Looney B."/>
            <person name="Konkel Z."/>
            <person name="Slot J.C."/>
            <person name="Sakamoto Y."/>
            <person name="Steenwyk J.L."/>
            <person name="Rokas A."/>
            <person name="Carro J."/>
            <person name="Camarero S."/>
            <person name="Ferreira P."/>
            <person name="Molpeceres G."/>
            <person name="Ruiz-Duenas F.J."/>
            <person name="Serrano A."/>
            <person name="Henrissat B."/>
            <person name="Drula E."/>
            <person name="Hughes K.W."/>
            <person name="Mata J.L."/>
            <person name="Ishikawa N.K."/>
            <person name="Vargas-Isla R."/>
            <person name="Ushijima S."/>
            <person name="Smith C.A."/>
            <person name="Ahrendt S."/>
            <person name="Andreopoulos W."/>
            <person name="He G."/>
            <person name="Labutti K."/>
            <person name="Lipzen A."/>
            <person name="Ng V."/>
            <person name="Sandor L."/>
            <person name="Barry K."/>
            <person name="Martinez A.T."/>
            <person name="Xiao Y."/>
            <person name="Gibbons J.G."/>
            <person name="Terashima K."/>
            <person name="Hibbett D.S."/>
            <person name="Grigoriev I.V."/>
        </authorList>
    </citation>
    <scope>NUCLEOTIDE SEQUENCE</scope>
    <source>
        <strain evidence="1">TFB10827</strain>
    </source>
</reference>
<proteinExistence type="predicted"/>
<organism evidence="1 2">
    <name type="scientific">Lentinula boryana</name>
    <dbReference type="NCBI Taxonomy" id="40481"/>
    <lineage>
        <taxon>Eukaryota</taxon>
        <taxon>Fungi</taxon>
        <taxon>Dikarya</taxon>
        <taxon>Basidiomycota</taxon>
        <taxon>Agaricomycotina</taxon>
        <taxon>Agaricomycetes</taxon>
        <taxon>Agaricomycetidae</taxon>
        <taxon>Agaricales</taxon>
        <taxon>Marasmiineae</taxon>
        <taxon>Omphalotaceae</taxon>
        <taxon>Lentinula</taxon>
    </lineage>
</organism>
<keyword evidence="2" id="KW-1185">Reference proteome</keyword>
<accession>A0ABQ8Q8J0</accession>
<protein>
    <submittedName>
        <fullName evidence="1">Uncharacterized protein</fullName>
    </submittedName>
</protein>
<dbReference type="Proteomes" id="UP001163828">
    <property type="component" value="Unassembled WGS sequence"/>
</dbReference>
<comment type="caution">
    <text evidence="1">The sequence shown here is derived from an EMBL/GenBank/DDBJ whole genome shotgun (WGS) entry which is preliminary data.</text>
</comment>
<evidence type="ECO:0000313" key="1">
    <source>
        <dbReference type="EMBL" id="KAJ3994768.1"/>
    </source>
</evidence>
<feature type="non-terminal residue" evidence="1">
    <location>
        <position position="1"/>
    </location>
</feature>
<name>A0ABQ8Q8J0_9AGAR</name>
<sequence length="52" mass="5883">EEGVALQRILGTKHVNDTADLSVQFRRHCRYSLRSTYTGKGNSSDPDGWKCK</sequence>